<dbReference type="PRINTS" id="PR00114">
    <property type="entry name" value="STPHPHTASE"/>
</dbReference>
<protein>
    <submittedName>
        <fullName evidence="5">Serine/threonine-protein phosphatase 5</fullName>
    </submittedName>
</protein>
<dbReference type="GO" id="GO:0016787">
    <property type="term" value="F:hydrolase activity"/>
    <property type="evidence" value="ECO:0007669"/>
    <property type="project" value="InterPro"/>
</dbReference>
<dbReference type="GO" id="GO:0046872">
    <property type="term" value="F:metal ion binding"/>
    <property type="evidence" value="ECO:0007669"/>
    <property type="project" value="UniProtKB-KW"/>
</dbReference>
<feature type="domain" description="Serine/threonine specific protein phosphatases" evidence="4">
    <location>
        <begin position="2"/>
        <end position="166"/>
    </location>
</feature>
<keyword evidence="2" id="KW-0479">Metal-binding</keyword>
<dbReference type="PANTHER" id="PTHR45668:SF5">
    <property type="entry name" value="SERINE_THREONINE-PROTEIN PHOSPHATASE 5"/>
    <property type="match status" value="1"/>
</dbReference>
<accession>A0A1Q9EWS6</accession>
<dbReference type="InterPro" id="IPR029052">
    <property type="entry name" value="Metallo-depent_PP-like"/>
</dbReference>
<comment type="cofactor">
    <cofactor evidence="1">
        <name>Mn(2+)</name>
        <dbReference type="ChEBI" id="CHEBI:29035"/>
    </cofactor>
</comment>
<sequence length="265" mass="29108">MLHGRCLQIFVVHGGLSRGAQGSFLKLLSSHRTRTAEVPSATPGASAADLAFIDAIWADPQDYPGNTQNPRGPGLSSFGPDVTERFLREHQLELVVRSHQVPPNNDGFFPHHNGKLFTVFSASNYCGLTGNSGAVLILKQEGGMEVVRYMAPSFEVLATVVMEETPAAVRRSRQLARQSTAGQVELREQVQAAQKEGERVQKLSENVFNRAMSLVIEKKAELFAYWEQCDTTPPRGFISKRDWEGLKTNIESVLIASDTSAAPEK</sequence>
<dbReference type="PANTHER" id="PTHR45668">
    <property type="entry name" value="SERINE/THREONINE-PROTEIN PHOSPHATASE 5-RELATED"/>
    <property type="match status" value="1"/>
</dbReference>
<dbReference type="InterPro" id="IPR004843">
    <property type="entry name" value="Calcineurin-like_PHP"/>
</dbReference>
<organism evidence="5 6">
    <name type="scientific">Symbiodinium microadriaticum</name>
    <name type="common">Dinoflagellate</name>
    <name type="synonym">Zooxanthella microadriatica</name>
    <dbReference type="NCBI Taxonomy" id="2951"/>
    <lineage>
        <taxon>Eukaryota</taxon>
        <taxon>Sar</taxon>
        <taxon>Alveolata</taxon>
        <taxon>Dinophyceae</taxon>
        <taxon>Suessiales</taxon>
        <taxon>Symbiodiniaceae</taxon>
        <taxon>Symbiodinium</taxon>
    </lineage>
</organism>
<dbReference type="InterPro" id="IPR051134">
    <property type="entry name" value="PPP_phosphatase"/>
</dbReference>
<dbReference type="Proteomes" id="UP000186817">
    <property type="component" value="Unassembled WGS sequence"/>
</dbReference>
<dbReference type="SUPFAM" id="SSF56300">
    <property type="entry name" value="Metallo-dependent phosphatases"/>
    <property type="match status" value="1"/>
</dbReference>
<keyword evidence="3" id="KW-0464">Manganese</keyword>
<dbReference type="SMART" id="SM00156">
    <property type="entry name" value="PP2Ac"/>
    <property type="match status" value="1"/>
</dbReference>
<dbReference type="InterPro" id="IPR006186">
    <property type="entry name" value="Ser/Thr-sp_prot-phosphatase"/>
</dbReference>
<proteinExistence type="predicted"/>
<dbReference type="Gene3D" id="3.60.21.10">
    <property type="match status" value="1"/>
</dbReference>
<keyword evidence="6" id="KW-1185">Reference proteome</keyword>
<evidence type="ECO:0000256" key="3">
    <source>
        <dbReference type="ARBA" id="ARBA00023211"/>
    </source>
</evidence>
<dbReference type="AlphaFoldDB" id="A0A1Q9EWS6"/>
<dbReference type="Pfam" id="PF00149">
    <property type="entry name" value="Metallophos"/>
    <property type="match status" value="1"/>
</dbReference>
<reference evidence="5 6" key="1">
    <citation type="submission" date="2016-02" db="EMBL/GenBank/DDBJ databases">
        <title>Genome analysis of coral dinoflagellate symbionts highlights evolutionary adaptations to a symbiotic lifestyle.</title>
        <authorList>
            <person name="Aranda M."/>
            <person name="Li Y."/>
            <person name="Liew Y.J."/>
            <person name="Baumgarten S."/>
            <person name="Simakov O."/>
            <person name="Wilson M."/>
            <person name="Piel J."/>
            <person name="Ashoor H."/>
            <person name="Bougouffa S."/>
            <person name="Bajic V.B."/>
            <person name="Ryu T."/>
            <person name="Ravasi T."/>
            <person name="Bayer T."/>
            <person name="Micklem G."/>
            <person name="Kim H."/>
            <person name="Bhak J."/>
            <person name="Lajeunesse T.C."/>
            <person name="Voolstra C.R."/>
        </authorList>
    </citation>
    <scope>NUCLEOTIDE SEQUENCE [LARGE SCALE GENOMIC DNA]</scope>
    <source>
        <strain evidence="5 6">CCMP2467</strain>
    </source>
</reference>
<dbReference type="EMBL" id="LSRX01000053">
    <property type="protein sequence ID" value="OLQ11813.1"/>
    <property type="molecule type" value="Genomic_DNA"/>
</dbReference>
<evidence type="ECO:0000256" key="2">
    <source>
        <dbReference type="ARBA" id="ARBA00022723"/>
    </source>
</evidence>
<dbReference type="OrthoDB" id="445564at2759"/>
<evidence type="ECO:0000313" key="6">
    <source>
        <dbReference type="Proteomes" id="UP000186817"/>
    </source>
</evidence>
<evidence type="ECO:0000313" key="5">
    <source>
        <dbReference type="EMBL" id="OLQ11813.1"/>
    </source>
</evidence>
<comment type="caution">
    <text evidence="5">The sequence shown here is derived from an EMBL/GenBank/DDBJ whole genome shotgun (WGS) entry which is preliminary data.</text>
</comment>
<gene>
    <name evidence="5" type="primary">PP5</name>
    <name evidence="5" type="ORF">AK812_SmicGene4277</name>
</gene>
<evidence type="ECO:0000259" key="4">
    <source>
        <dbReference type="SMART" id="SM00156"/>
    </source>
</evidence>
<name>A0A1Q9EWS6_SYMMI</name>
<evidence type="ECO:0000256" key="1">
    <source>
        <dbReference type="ARBA" id="ARBA00001936"/>
    </source>
</evidence>